<feature type="region of interest" description="Disordered" evidence="1">
    <location>
        <begin position="517"/>
        <end position="557"/>
    </location>
</feature>
<accession>A0A131ZWG8</accession>
<name>A0A131ZWG8_SARSC</name>
<feature type="region of interest" description="Disordered" evidence="1">
    <location>
        <begin position="364"/>
        <end position="403"/>
    </location>
</feature>
<evidence type="ECO:0000313" key="3">
    <source>
        <dbReference type="Proteomes" id="UP000616769"/>
    </source>
</evidence>
<feature type="compositionally biased region" description="Basic and acidic residues" evidence="1">
    <location>
        <begin position="381"/>
        <end position="394"/>
    </location>
</feature>
<feature type="compositionally biased region" description="Low complexity" evidence="1">
    <location>
        <begin position="201"/>
        <end position="220"/>
    </location>
</feature>
<evidence type="ECO:0000313" key="2">
    <source>
        <dbReference type="EMBL" id="KPM02460.1"/>
    </source>
</evidence>
<reference evidence="2 3" key="1">
    <citation type="journal article" date="2015" name="Parasit. Vectors">
        <title>Draft genome of the scabies mite.</title>
        <authorList>
            <person name="Rider S.D.Jr."/>
            <person name="Morgan M.S."/>
            <person name="Arlian L.G."/>
        </authorList>
    </citation>
    <scope>NUCLEOTIDE SEQUENCE [LARGE SCALE GENOMIC DNA]</scope>
    <source>
        <strain evidence="2">Arlian Lab</strain>
    </source>
</reference>
<dbReference type="VEuPathDB" id="VectorBase:SSCA007594"/>
<evidence type="ECO:0000256" key="1">
    <source>
        <dbReference type="SAM" id="MobiDB-lite"/>
    </source>
</evidence>
<dbReference type="Proteomes" id="UP000616769">
    <property type="component" value="Unassembled WGS sequence"/>
</dbReference>
<dbReference type="EMBL" id="JXLN01001971">
    <property type="protein sequence ID" value="KPM02460.1"/>
    <property type="molecule type" value="Genomic_DNA"/>
</dbReference>
<protein>
    <submittedName>
        <fullName evidence="2">Uncharacterized protein</fullName>
    </submittedName>
</protein>
<dbReference type="AlphaFoldDB" id="A0A131ZWG8"/>
<feature type="region of interest" description="Disordered" evidence="1">
    <location>
        <begin position="194"/>
        <end position="220"/>
    </location>
</feature>
<feature type="region of interest" description="Disordered" evidence="1">
    <location>
        <begin position="1"/>
        <end position="26"/>
    </location>
</feature>
<sequence length="557" mass="61499">MPSDLQSIKPSSSQSAPFPSPISPPAQMMMRKNPLSISVEKEPNRINADPSMLIYWKRYNDLREAGFDDTTASKYSPLYSSVNQVIDAILSQSLNENLYDGQSSLYPIDAVNQHHLPKFDKQKVFDRIQNVTRERCLFEDSPPNGLSIQNRSNKLINVDEGMDDGNNIVMTILDGGLFNDSNNDTVLANDSLTREVNQSNSSSPSSSSSSTSPATSALLSSGISSTSSSSSFFIDNAISSTSPSSFSSFSSSISITPPNSSGNFDGITMMELNGTASNTSISKMDKKIEQNCVVENACDDSLIGSFPIESEQQHDPKEENNCQKKVIHNRIGYGPFKIDNETNDLNNEETFNKFSQNPIPNLIGTNYLKSNQNDHHHFRNHSLERNSIDDRRSGNELSSRSSSGTLLKRKEYHVDIDNILDDAQKNICESIITKSKNNQNDINGNLNNREPQTILAADTLSRMTFDPFLETADTSVALVDAEDDNLNQQQQLNWIASRATPITAIFNRNGNDYCVGGGRDEHQQHHDDDVGGSRGGGEERGHFDVHTNFDGIRATES</sequence>
<dbReference type="OrthoDB" id="2017782at2759"/>
<proteinExistence type="predicted"/>
<feature type="compositionally biased region" description="Basic and acidic residues" evidence="1">
    <location>
        <begin position="518"/>
        <end position="557"/>
    </location>
</feature>
<comment type="caution">
    <text evidence="2">The sequence shown here is derived from an EMBL/GenBank/DDBJ whole genome shotgun (WGS) entry which is preliminary data.</text>
</comment>
<gene>
    <name evidence="2" type="ORF">QR98_0008740</name>
</gene>
<organism evidence="2 3">
    <name type="scientific">Sarcoptes scabiei</name>
    <name type="common">Itch mite</name>
    <name type="synonym">Acarus scabiei</name>
    <dbReference type="NCBI Taxonomy" id="52283"/>
    <lineage>
        <taxon>Eukaryota</taxon>
        <taxon>Metazoa</taxon>
        <taxon>Ecdysozoa</taxon>
        <taxon>Arthropoda</taxon>
        <taxon>Chelicerata</taxon>
        <taxon>Arachnida</taxon>
        <taxon>Acari</taxon>
        <taxon>Acariformes</taxon>
        <taxon>Sarcoptiformes</taxon>
        <taxon>Astigmata</taxon>
        <taxon>Psoroptidia</taxon>
        <taxon>Sarcoptoidea</taxon>
        <taxon>Sarcoptidae</taxon>
        <taxon>Sarcoptinae</taxon>
        <taxon>Sarcoptes</taxon>
    </lineage>
</organism>